<evidence type="ECO:0000313" key="3">
    <source>
        <dbReference type="Proteomes" id="UP000770661"/>
    </source>
</evidence>
<feature type="compositionally biased region" description="Pro residues" evidence="1">
    <location>
        <begin position="140"/>
        <end position="149"/>
    </location>
</feature>
<protein>
    <submittedName>
        <fullName evidence="2">Uncharacterized protein</fullName>
    </submittedName>
</protein>
<name>A0A8J4Y5R9_CHIOP</name>
<gene>
    <name evidence="2" type="ORF">GWK47_006527</name>
</gene>
<dbReference type="EMBL" id="JACEEZ010011815">
    <property type="protein sequence ID" value="KAG0721102.1"/>
    <property type="molecule type" value="Genomic_DNA"/>
</dbReference>
<dbReference type="AlphaFoldDB" id="A0A8J4Y5R9"/>
<feature type="compositionally biased region" description="Polar residues" evidence="1">
    <location>
        <begin position="153"/>
        <end position="167"/>
    </location>
</feature>
<reference evidence="2" key="1">
    <citation type="submission" date="2020-07" db="EMBL/GenBank/DDBJ databases">
        <title>The High-quality genome of the commercially important snow crab, Chionoecetes opilio.</title>
        <authorList>
            <person name="Jeong J.-H."/>
            <person name="Ryu S."/>
        </authorList>
    </citation>
    <scope>NUCLEOTIDE SEQUENCE</scope>
    <source>
        <strain evidence="2">MADBK_172401_WGS</strain>
        <tissue evidence="2">Digestive gland</tissue>
    </source>
</reference>
<evidence type="ECO:0000313" key="2">
    <source>
        <dbReference type="EMBL" id="KAG0721102.1"/>
    </source>
</evidence>
<sequence>MEQHHVNHAGLSSTLRWLSWWTSEFFDQGDLRRPAQDHAAPGPHGPRQESMNCHSYRCRDQGHLLSSSQGLATVIPKLAPMRRTGATKNNGQVVQDCAAQETALCDLLSLPSPRPESPPDDSQVERWKNQVCCLLLSSPHPRPSPPAPLPQLHVTTADGQAGSSATSYPVGRRELITPSRPNGHDFVGDVWGAGGNL</sequence>
<feature type="region of interest" description="Disordered" evidence="1">
    <location>
        <begin position="33"/>
        <end position="52"/>
    </location>
</feature>
<comment type="caution">
    <text evidence="2">The sequence shown here is derived from an EMBL/GenBank/DDBJ whole genome shotgun (WGS) entry which is preliminary data.</text>
</comment>
<evidence type="ECO:0000256" key="1">
    <source>
        <dbReference type="SAM" id="MobiDB-lite"/>
    </source>
</evidence>
<proteinExistence type="predicted"/>
<keyword evidence="3" id="KW-1185">Reference proteome</keyword>
<dbReference type="Proteomes" id="UP000770661">
    <property type="component" value="Unassembled WGS sequence"/>
</dbReference>
<feature type="region of interest" description="Disordered" evidence="1">
    <location>
        <begin position="137"/>
        <end position="169"/>
    </location>
</feature>
<accession>A0A8J4Y5R9</accession>
<organism evidence="2 3">
    <name type="scientific">Chionoecetes opilio</name>
    <name type="common">Atlantic snow crab</name>
    <name type="synonym">Cancer opilio</name>
    <dbReference type="NCBI Taxonomy" id="41210"/>
    <lineage>
        <taxon>Eukaryota</taxon>
        <taxon>Metazoa</taxon>
        <taxon>Ecdysozoa</taxon>
        <taxon>Arthropoda</taxon>
        <taxon>Crustacea</taxon>
        <taxon>Multicrustacea</taxon>
        <taxon>Malacostraca</taxon>
        <taxon>Eumalacostraca</taxon>
        <taxon>Eucarida</taxon>
        <taxon>Decapoda</taxon>
        <taxon>Pleocyemata</taxon>
        <taxon>Brachyura</taxon>
        <taxon>Eubrachyura</taxon>
        <taxon>Majoidea</taxon>
        <taxon>Majidae</taxon>
        <taxon>Chionoecetes</taxon>
    </lineage>
</organism>